<reference evidence="3" key="1">
    <citation type="submission" date="2017-02" db="EMBL/GenBank/DDBJ databases">
        <authorList>
            <person name="Varghese N."/>
            <person name="Submissions S."/>
        </authorList>
    </citation>
    <scope>NUCLEOTIDE SEQUENCE [LARGE SCALE GENOMIC DNA]</scope>
    <source>
        <strain evidence="3">UM2</strain>
    </source>
</reference>
<evidence type="ECO:0000313" key="3">
    <source>
        <dbReference type="Proteomes" id="UP000189818"/>
    </source>
</evidence>
<dbReference type="Gene3D" id="3.90.190.10">
    <property type="entry name" value="Protein tyrosine phosphatase superfamily"/>
    <property type="match status" value="1"/>
</dbReference>
<dbReference type="GO" id="GO:0004721">
    <property type="term" value="F:phosphoprotein phosphatase activity"/>
    <property type="evidence" value="ECO:0007669"/>
    <property type="project" value="InterPro"/>
</dbReference>
<name>A0A1T5FBQ0_9SPHN</name>
<dbReference type="PANTHER" id="PTHR31126:SF1">
    <property type="entry name" value="TYROSINE SPECIFIC PROTEIN PHOSPHATASES DOMAIN-CONTAINING PROTEIN"/>
    <property type="match status" value="1"/>
</dbReference>
<dbReference type="EMBL" id="FUYM01000009">
    <property type="protein sequence ID" value="SKB93580.1"/>
    <property type="molecule type" value="Genomic_DNA"/>
</dbReference>
<dbReference type="Pfam" id="PF13350">
    <property type="entry name" value="Y_phosphatase3"/>
    <property type="match status" value="1"/>
</dbReference>
<dbReference type="STRING" id="439228.SAMN06295920_10934"/>
<gene>
    <name evidence="2" type="ORF">SAMN06295920_10934</name>
</gene>
<dbReference type="SUPFAM" id="SSF52799">
    <property type="entry name" value="(Phosphotyrosine protein) phosphatases II"/>
    <property type="match status" value="1"/>
</dbReference>
<comment type="similarity">
    <text evidence="1">Belongs to the protein-tyrosine phosphatase family.</text>
</comment>
<dbReference type="InterPro" id="IPR029021">
    <property type="entry name" value="Prot-tyrosine_phosphatase-like"/>
</dbReference>
<accession>A0A1T5FBQ0</accession>
<evidence type="ECO:0000313" key="2">
    <source>
        <dbReference type="EMBL" id="SKB93580.1"/>
    </source>
</evidence>
<dbReference type="InterPro" id="IPR026893">
    <property type="entry name" value="Tyr/Ser_Pase_IphP-type"/>
</dbReference>
<dbReference type="RefSeq" id="WP_079649634.1">
    <property type="nucleotide sequence ID" value="NZ_FUYM01000009.1"/>
</dbReference>
<protein>
    <submittedName>
        <fullName evidence="2">Protein-tyrosine phosphatase</fullName>
    </submittedName>
</protein>
<sequence length="254" mass="27785">MTTTAELSPLLPLEGGFNLRDMGGYATADGRIVRRGMLFRSGVMSMLTEADERYLAGLGIATVCDLRRPGERRRDPTRWCEPAGVFYWSRDFTESSGVLGELLRGNAGSAEDVRARMIHLYGEILVDHAPSYRFLFERIAAGHVPLLFNCSAGKDRTGIGAMLILSALGVPRETIVEDYLLTNRYADFSRLMDRADAGFAADAAVMRPLLAADADYLAAAFDSLDRDHGGIDAYLGSIGVDAPVRARLQEMLLD</sequence>
<dbReference type="AlphaFoldDB" id="A0A1T5FBQ0"/>
<keyword evidence="3" id="KW-1185">Reference proteome</keyword>
<proteinExistence type="inferred from homology"/>
<organism evidence="2 3">
    <name type="scientific">Rhizorhabdus histidinilytica</name>
    <dbReference type="NCBI Taxonomy" id="439228"/>
    <lineage>
        <taxon>Bacteria</taxon>
        <taxon>Pseudomonadati</taxon>
        <taxon>Pseudomonadota</taxon>
        <taxon>Alphaproteobacteria</taxon>
        <taxon>Sphingomonadales</taxon>
        <taxon>Sphingomonadaceae</taxon>
        <taxon>Rhizorhabdus</taxon>
    </lineage>
</organism>
<evidence type="ECO:0000256" key="1">
    <source>
        <dbReference type="ARBA" id="ARBA00009580"/>
    </source>
</evidence>
<dbReference type="Proteomes" id="UP000189818">
    <property type="component" value="Unassembled WGS sequence"/>
</dbReference>
<dbReference type="PANTHER" id="PTHR31126">
    <property type="entry name" value="TYROSINE-PROTEIN PHOSPHATASE"/>
    <property type="match status" value="1"/>
</dbReference>
<dbReference type="OrthoDB" id="1188001at2"/>